<evidence type="ECO:0000313" key="3">
    <source>
        <dbReference type="Proteomes" id="UP000641454"/>
    </source>
</evidence>
<sequence length="244" mass="28431">MKLEPKFKLLFIIIAFASLSINAQEVVKNFASNSYEIDTLNELKKEFGTNKIIPTLYETQILIALSYFPELKNTIIEFKLKKTNTPLSSRPNFFGLLQSSKKRKYIITISELTNSRLEPILLKNLNFNAQIGVLGHELSHVSDYMTKSFSKMCNLLLIEIFSKNQVDKLESRTDHICINHGLGYQLLDWSKSVRKNLNIDNWRGADNFKYMTKKERYLNPETIIQILKINPLYHQDENFTNKMI</sequence>
<feature type="chain" id="PRO_5036926857" evidence="1">
    <location>
        <begin position="24"/>
        <end position="244"/>
    </location>
</feature>
<evidence type="ECO:0000256" key="1">
    <source>
        <dbReference type="SAM" id="SignalP"/>
    </source>
</evidence>
<reference evidence="2 3" key="1">
    <citation type="submission" date="2020-08" db="EMBL/GenBank/DDBJ databases">
        <title>Description of novel Flavobacterium F-392 isolate.</title>
        <authorList>
            <person name="Saticioglu I.B."/>
            <person name="Duman M."/>
            <person name="Altun S."/>
        </authorList>
    </citation>
    <scope>NUCLEOTIDE SEQUENCE [LARGE SCALE GENOMIC DNA]</scope>
    <source>
        <strain evidence="2 3">F-392</strain>
    </source>
</reference>
<evidence type="ECO:0000313" key="2">
    <source>
        <dbReference type="EMBL" id="MBC5845359.1"/>
    </source>
</evidence>
<protein>
    <submittedName>
        <fullName evidence="2">Uncharacterized protein</fullName>
    </submittedName>
</protein>
<organism evidence="2 3">
    <name type="scientific">Flavobacterium muglaense</name>
    <dbReference type="NCBI Taxonomy" id="2764716"/>
    <lineage>
        <taxon>Bacteria</taxon>
        <taxon>Pseudomonadati</taxon>
        <taxon>Bacteroidota</taxon>
        <taxon>Flavobacteriia</taxon>
        <taxon>Flavobacteriales</taxon>
        <taxon>Flavobacteriaceae</taxon>
        <taxon>Flavobacterium</taxon>
    </lineage>
</organism>
<comment type="caution">
    <text evidence="2">The sequence shown here is derived from an EMBL/GenBank/DDBJ whole genome shotgun (WGS) entry which is preliminary data.</text>
</comment>
<feature type="signal peptide" evidence="1">
    <location>
        <begin position="1"/>
        <end position="23"/>
    </location>
</feature>
<dbReference type="Proteomes" id="UP000641454">
    <property type="component" value="Unassembled WGS sequence"/>
</dbReference>
<keyword evidence="3" id="KW-1185">Reference proteome</keyword>
<proteinExistence type="predicted"/>
<dbReference type="EMBL" id="JACRUL010000035">
    <property type="protein sequence ID" value="MBC5845359.1"/>
    <property type="molecule type" value="Genomic_DNA"/>
</dbReference>
<accession>A0A923N2C1</accession>
<keyword evidence="1" id="KW-0732">Signal</keyword>
<gene>
    <name evidence="2" type="ORF">H8R25_13035</name>
</gene>
<dbReference type="AlphaFoldDB" id="A0A923N2C1"/>
<dbReference type="RefSeq" id="WP_187019791.1">
    <property type="nucleotide sequence ID" value="NZ_JACRUK010000036.1"/>
</dbReference>
<name>A0A923N2C1_9FLAO</name>